<reference evidence="6 7" key="1">
    <citation type="journal article" date="2016" name="Mol. Biol. Evol.">
        <title>Comparative Genomics of Early-Diverging Mushroom-Forming Fungi Provides Insights into the Origins of Lignocellulose Decay Capabilities.</title>
        <authorList>
            <person name="Nagy L.G."/>
            <person name="Riley R."/>
            <person name="Tritt A."/>
            <person name="Adam C."/>
            <person name="Daum C."/>
            <person name="Floudas D."/>
            <person name="Sun H."/>
            <person name="Yadav J.S."/>
            <person name="Pangilinan J."/>
            <person name="Larsson K.H."/>
            <person name="Matsuura K."/>
            <person name="Barry K."/>
            <person name="Labutti K."/>
            <person name="Kuo R."/>
            <person name="Ohm R.A."/>
            <person name="Bhattacharya S.S."/>
            <person name="Shirouzu T."/>
            <person name="Yoshinaga Y."/>
            <person name="Martin F.M."/>
            <person name="Grigoriev I.V."/>
            <person name="Hibbett D.S."/>
        </authorList>
    </citation>
    <scope>NUCLEOTIDE SEQUENCE [LARGE SCALE GENOMIC DNA]</scope>
    <source>
        <strain evidence="6 7">TUFC12733</strain>
    </source>
</reference>
<dbReference type="InterPro" id="IPR036373">
    <property type="entry name" value="Ribosomal_bL17_sf"/>
</dbReference>
<evidence type="ECO:0000256" key="4">
    <source>
        <dbReference type="RuleBase" id="RU000660"/>
    </source>
</evidence>
<evidence type="ECO:0000313" key="6">
    <source>
        <dbReference type="EMBL" id="KZO96056.1"/>
    </source>
</evidence>
<dbReference type="GO" id="GO:0005762">
    <property type="term" value="C:mitochondrial large ribosomal subunit"/>
    <property type="evidence" value="ECO:0007669"/>
    <property type="project" value="TreeGrafter"/>
</dbReference>
<gene>
    <name evidence="6" type="ORF">CALVIDRAFT_537644</name>
</gene>
<protein>
    <recommendedName>
        <fullName evidence="8">Ribosomal protein L17</fullName>
    </recommendedName>
</protein>
<dbReference type="Pfam" id="PF01196">
    <property type="entry name" value="Ribosomal_L17"/>
    <property type="match status" value="1"/>
</dbReference>
<dbReference type="Gene3D" id="3.90.1030.10">
    <property type="entry name" value="Ribosomal protein L17"/>
    <property type="match status" value="1"/>
</dbReference>
<comment type="similarity">
    <text evidence="1 4">Belongs to the bacterial ribosomal protein bL17 family.</text>
</comment>
<proteinExistence type="inferred from homology"/>
<evidence type="ECO:0000256" key="2">
    <source>
        <dbReference type="ARBA" id="ARBA00022980"/>
    </source>
</evidence>
<feature type="compositionally biased region" description="Basic and acidic residues" evidence="5">
    <location>
        <begin position="308"/>
        <end position="324"/>
    </location>
</feature>
<name>A0A167LUX8_CALVF</name>
<dbReference type="GO" id="GO:0003735">
    <property type="term" value="F:structural constituent of ribosome"/>
    <property type="evidence" value="ECO:0007669"/>
    <property type="project" value="InterPro"/>
</dbReference>
<dbReference type="PROSITE" id="PS01167">
    <property type="entry name" value="RIBOSOMAL_L17"/>
    <property type="match status" value="1"/>
</dbReference>
<keyword evidence="7" id="KW-1185">Reference proteome</keyword>
<evidence type="ECO:0000256" key="3">
    <source>
        <dbReference type="ARBA" id="ARBA00023274"/>
    </source>
</evidence>
<dbReference type="AlphaFoldDB" id="A0A167LUX8"/>
<dbReference type="InterPro" id="IPR047859">
    <property type="entry name" value="Ribosomal_bL17_CS"/>
</dbReference>
<dbReference type="PANTHER" id="PTHR14413">
    <property type="entry name" value="RIBOSOMAL PROTEIN L17"/>
    <property type="match status" value="1"/>
</dbReference>
<dbReference type="GO" id="GO:0006412">
    <property type="term" value="P:translation"/>
    <property type="evidence" value="ECO:0007669"/>
    <property type="project" value="InterPro"/>
</dbReference>
<dbReference type="OrthoDB" id="275000at2759"/>
<dbReference type="SUPFAM" id="SSF64263">
    <property type="entry name" value="Prokaryotic ribosomal protein L17"/>
    <property type="match status" value="1"/>
</dbReference>
<dbReference type="PANTHER" id="PTHR14413:SF16">
    <property type="entry name" value="LARGE RIBOSOMAL SUBUNIT PROTEIN BL17M"/>
    <property type="match status" value="1"/>
</dbReference>
<dbReference type="STRING" id="1330018.A0A167LUX8"/>
<dbReference type="NCBIfam" id="TIGR00059">
    <property type="entry name" value="L17"/>
    <property type="match status" value="1"/>
</dbReference>
<organism evidence="6 7">
    <name type="scientific">Calocera viscosa (strain TUFC12733)</name>
    <dbReference type="NCBI Taxonomy" id="1330018"/>
    <lineage>
        <taxon>Eukaryota</taxon>
        <taxon>Fungi</taxon>
        <taxon>Dikarya</taxon>
        <taxon>Basidiomycota</taxon>
        <taxon>Agaricomycotina</taxon>
        <taxon>Dacrymycetes</taxon>
        <taxon>Dacrymycetales</taxon>
        <taxon>Dacrymycetaceae</taxon>
        <taxon>Calocera</taxon>
    </lineage>
</organism>
<evidence type="ECO:0008006" key="8">
    <source>
        <dbReference type="Google" id="ProtNLM"/>
    </source>
</evidence>
<evidence type="ECO:0000256" key="5">
    <source>
        <dbReference type="SAM" id="MobiDB-lite"/>
    </source>
</evidence>
<feature type="region of interest" description="Disordered" evidence="5">
    <location>
        <begin position="294"/>
        <end position="338"/>
    </location>
</feature>
<keyword evidence="2 4" id="KW-0689">Ribosomal protein</keyword>
<sequence length="338" mass="38705">MLMLRNLVSSLLEHQQIRTTIAKAKEAAPLVEKMITLGKRGTLEARRDVVSFVLNPKETVPKLFTEYAERYKYRPGGYTRIHHLGNRFGDHAPMAVLELVDNPHDLRFAMTARAVGRETLRHFLESEKREEAWGAQQLPVEEDEERAMREARELDLASEDADRYLRPNTRLNRAKVLRYRGEAGKEQLNAQAREYVNELLSEPERLGGMRRTFSAGEGRPAAAFGVRPWAGERLTGMDTTRVGLGIAAGALGGKKWSAQKWENWGRDKERKMDSEIREMEVGWGDKKRTWTRERRVKKEQAVEIDLSESERAPDDIRSRLREVGPQKGPQREIAPPSP</sequence>
<dbReference type="Proteomes" id="UP000076738">
    <property type="component" value="Unassembled WGS sequence"/>
</dbReference>
<accession>A0A167LUX8</accession>
<keyword evidence="3 4" id="KW-0687">Ribonucleoprotein</keyword>
<evidence type="ECO:0000256" key="1">
    <source>
        <dbReference type="ARBA" id="ARBA00008777"/>
    </source>
</evidence>
<dbReference type="InterPro" id="IPR000456">
    <property type="entry name" value="Ribosomal_bL17"/>
</dbReference>
<dbReference type="EMBL" id="KV417286">
    <property type="protein sequence ID" value="KZO96056.1"/>
    <property type="molecule type" value="Genomic_DNA"/>
</dbReference>
<evidence type="ECO:0000313" key="7">
    <source>
        <dbReference type="Proteomes" id="UP000076738"/>
    </source>
</evidence>